<evidence type="ECO:0000256" key="1">
    <source>
        <dbReference type="ARBA" id="ARBA00009865"/>
    </source>
</evidence>
<dbReference type="GO" id="GO:0004553">
    <property type="term" value="F:hydrolase activity, hydrolyzing O-glycosyl compounds"/>
    <property type="evidence" value="ECO:0007669"/>
    <property type="project" value="InterPro"/>
</dbReference>
<reference evidence="9 10" key="1">
    <citation type="submission" date="2016-11" db="EMBL/GenBank/DDBJ databases">
        <authorList>
            <person name="Jaros S."/>
            <person name="Januszkiewicz K."/>
            <person name="Wedrychowicz H."/>
        </authorList>
    </citation>
    <scope>NUCLEOTIDE SEQUENCE [LARGE SCALE GENOMIC DNA]</scope>
    <source>
        <strain evidence="9 10">YL228</strain>
    </source>
</reference>
<evidence type="ECO:0000256" key="7">
    <source>
        <dbReference type="SAM" id="SignalP"/>
    </source>
</evidence>
<keyword evidence="2" id="KW-0624">Polysaccharide degradation</keyword>
<protein>
    <submittedName>
        <fullName evidence="9">O-Glycosyl hydrolase</fullName>
    </submittedName>
</protein>
<evidence type="ECO:0000256" key="6">
    <source>
        <dbReference type="ARBA" id="ARBA00023295"/>
    </source>
</evidence>
<evidence type="ECO:0000313" key="10">
    <source>
        <dbReference type="Proteomes" id="UP000183461"/>
    </source>
</evidence>
<dbReference type="CDD" id="cd09003">
    <property type="entry name" value="GH43_XynD-like"/>
    <property type="match status" value="1"/>
</dbReference>
<organism evidence="9 10">
    <name type="scientific">Ruminococcus flavefaciens</name>
    <dbReference type="NCBI Taxonomy" id="1265"/>
    <lineage>
        <taxon>Bacteria</taxon>
        <taxon>Bacillati</taxon>
        <taxon>Bacillota</taxon>
        <taxon>Clostridia</taxon>
        <taxon>Eubacteriales</taxon>
        <taxon>Oscillospiraceae</taxon>
        <taxon>Ruminococcus</taxon>
    </lineage>
</organism>
<feature type="chain" id="PRO_5038903760" evidence="7">
    <location>
        <begin position="27"/>
        <end position="1211"/>
    </location>
</feature>
<evidence type="ECO:0000256" key="5">
    <source>
        <dbReference type="ARBA" id="ARBA00023277"/>
    </source>
</evidence>
<dbReference type="Gene3D" id="2.115.10.20">
    <property type="entry name" value="Glycosyl hydrolase domain, family 43"/>
    <property type="match status" value="1"/>
</dbReference>
<dbReference type="InterPro" id="IPR003305">
    <property type="entry name" value="CenC_carb-bd"/>
</dbReference>
<evidence type="ECO:0000259" key="8">
    <source>
        <dbReference type="PROSITE" id="PS51766"/>
    </source>
</evidence>
<feature type="domain" description="Dockerin" evidence="8">
    <location>
        <begin position="638"/>
        <end position="709"/>
    </location>
</feature>
<dbReference type="EMBL" id="FPIP01000004">
    <property type="protein sequence ID" value="SFW35122.1"/>
    <property type="molecule type" value="Genomic_DNA"/>
</dbReference>
<dbReference type="Pfam" id="PF17189">
    <property type="entry name" value="Glyco_hydro_30C"/>
    <property type="match status" value="1"/>
</dbReference>
<keyword evidence="3 7" id="KW-0732">Signal</keyword>
<dbReference type="SUPFAM" id="SSF63446">
    <property type="entry name" value="Type I dockerin domain"/>
    <property type="match status" value="1"/>
</dbReference>
<evidence type="ECO:0000313" key="9">
    <source>
        <dbReference type="EMBL" id="SFW35122.1"/>
    </source>
</evidence>
<dbReference type="Gene3D" id="3.20.20.80">
    <property type="entry name" value="Glycosidases"/>
    <property type="match status" value="1"/>
</dbReference>
<keyword evidence="6" id="KW-0326">Glycosidase</keyword>
<dbReference type="CDD" id="cd14256">
    <property type="entry name" value="Dockerin_I"/>
    <property type="match status" value="1"/>
</dbReference>
<dbReference type="Gene3D" id="1.10.1330.10">
    <property type="entry name" value="Dockerin domain"/>
    <property type="match status" value="1"/>
</dbReference>
<dbReference type="SUPFAM" id="SSF75005">
    <property type="entry name" value="Arabinanase/levansucrase/invertase"/>
    <property type="match status" value="1"/>
</dbReference>
<name>A0A1K1NI32_RUMFL</name>
<dbReference type="Pfam" id="PF02018">
    <property type="entry name" value="CBM_4_9"/>
    <property type="match status" value="1"/>
</dbReference>
<dbReference type="InterPro" id="IPR006584">
    <property type="entry name" value="Cellulose-bd_IV"/>
</dbReference>
<dbReference type="InterPro" id="IPR018247">
    <property type="entry name" value="EF_Hand_1_Ca_BS"/>
</dbReference>
<dbReference type="PANTHER" id="PTHR43772:SF2">
    <property type="entry name" value="PUTATIVE (AFU_ORTHOLOGUE AFUA_2G04480)-RELATED"/>
    <property type="match status" value="1"/>
</dbReference>
<dbReference type="InterPro" id="IPR023296">
    <property type="entry name" value="Glyco_hydro_beta-prop_sf"/>
</dbReference>
<dbReference type="InterPro" id="IPR013780">
    <property type="entry name" value="Glyco_hydro_b"/>
</dbReference>
<keyword evidence="4 9" id="KW-0378">Hydrolase</keyword>
<dbReference type="AlphaFoldDB" id="A0A1K1NI32"/>
<dbReference type="Pfam" id="PF04616">
    <property type="entry name" value="Glyco_hydro_43"/>
    <property type="match status" value="1"/>
</dbReference>
<dbReference type="InterPro" id="IPR006710">
    <property type="entry name" value="Glyco_hydro_43"/>
</dbReference>
<dbReference type="SUPFAM" id="SSF51445">
    <property type="entry name" value="(Trans)glycosidases"/>
    <property type="match status" value="1"/>
</dbReference>
<dbReference type="InterPro" id="IPR005084">
    <property type="entry name" value="CBM6"/>
</dbReference>
<dbReference type="SMART" id="SM00606">
    <property type="entry name" value="CBD_IV"/>
    <property type="match status" value="1"/>
</dbReference>
<dbReference type="CDD" id="cd04084">
    <property type="entry name" value="CBM6_xylanase-like"/>
    <property type="match status" value="1"/>
</dbReference>
<keyword evidence="5" id="KW-0119">Carbohydrate metabolism</keyword>
<dbReference type="SUPFAM" id="SSF49785">
    <property type="entry name" value="Galactose-binding domain-like"/>
    <property type="match status" value="2"/>
</dbReference>
<dbReference type="SUPFAM" id="SSF51011">
    <property type="entry name" value="Glycosyl hydrolase domain"/>
    <property type="match status" value="1"/>
</dbReference>
<dbReference type="GO" id="GO:0030246">
    <property type="term" value="F:carbohydrate binding"/>
    <property type="evidence" value="ECO:0007669"/>
    <property type="project" value="InterPro"/>
</dbReference>
<dbReference type="InterPro" id="IPR016134">
    <property type="entry name" value="Dockerin_dom"/>
</dbReference>
<evidence type="ECO:0000256" key="3">
    <source>
        <dbReference type="ARBA" id="ARBA00022729"/>
    </source>
</evidence>
<dbReference type="Gene3D" id="2.60.120.260">
    <property type="entry name" value="Galactose-binding domain-like"/>
    <property type="match status" value="2"/>
</dbReference>
<comment type="similarity">
    <text evidence="1">Belongs to the glycosyl hydrolase 43 family.</text>
</comment>
<sequence>MSIQRKLKTAVSAVMAGAMLIGTASSFPSPAPMVADAASACNINTNKEYQTIRGFGGMNHPEWQSYNAQNGAPGDMTAAQVQTAFGNGDNELGLTILRIFVSDDKNAWKNAIPTAQRAQKLGATVFATPWNPPASMRQNGSGGPSGGKYVLKNGAEGQYAQHLNDFIKYCNSQGVQLNSISVQNEPDWSGEWTAWTPDRAANFIANYGKSVTAGTTTKLMSPESFSYNKSFYNAILNNSKAMQNCDMFGTHFYGTQRSQMDFPALENCGKEIWMTEVYVPNSDNNSADRWPEGVKVAENIHNAMVVGNMNAYVWWYIRRQYSPMWDTGKISKRGYAMAQFSKWVRPGDVRIDATEQPDSNILVSAYKHSDTQATVVAINKGSNAPVQQFSFSGRTITDVTRYRTSANENITKTSNPDFSGSSFSAQLPANSVSTFVVSLVSDGKGFEGGKDPVPPEPIEPDANGYYYHDTFENDNGSWESRGGASVNTGGTAYKGNKALTVSDRGSAWHGAAKTLDSLTFKAGQEYSFSAVAKGSGNMMLSLEYKDSTGTTAYAHIADGVSNGEYVQLSNTNYKLPEGSGYILYVETEEGTSDFSIDEVVVAKAGVKVDGPVVTTTTTVPVTTAPPVEQDPKAAYEAKVSLWGDANGDNTVDMGDVVLIMQSLANPNKFALKAPGLYNADVYEAGGGITSNDALSIQKFLLGTVTKLPESWSNNLKAEPVTQPTTQATTTTTTTTTAKPVQQIDFSAMAQKFGSVNPAKSYKKDNEHNPLISQYFGADPGVMEYDGRVYIYMTDDHLLYNNGQVTKETYSTINCLRCISSDDLVNWTDHGLINVAGQNGIAKWAGNSWAPTACHKKINGKEKFFLYFANNANGIGVLTSDSPTGPWSDPNGRAMIDRKTNGVTNVPWVFDPAVLVDDDGKGYLYFGGGTDNLPKDHPKSARCVALSDNMTSIVGTPAVIDAPYMFEDSGIHKYNGKYYYSYCTNWSTGGNSYGLTTAAIDYMVSDNPLGPFTHKGEVFKNIGNFFGTTGNNHHTIMEFKGQWYLFYHAQYLQDVMNLKDMGYRSTHIDKITMNSDGTMQQVKGTKTGVSQIKAFDPYTTSRAATFSHQGGITISGSGNSTVNAEKGSWYRVSKADCGSGAASLTIKASSKNGCIVKVCKGSPSGNAVSYAEIPAGNSMQEITVPVQDLSGEQDLCFIFNNSASIDSWKLNK</sequence>
<dbReference type="PROSITE" id="PS51766">
    <property type="entry name" value="DOCKERIN"/>
    <property type="match status" value="1"/>
</dbReference>
<dbReference type="InterPro" id="IPR052176">
    <property type="entry name" value="Glycosyl_Hydrlase_43_Enz"/>
</dbReference>
<dbReference type="InterPro" id="IPR017853">
    <property type="entry name" value="GH"/>
</dbReference>
<dbReference type="Gene3D" id="2.60.40.1180">
    <property type="entry name" value="Golgi alpha-mannosidase II"/>
    <property type="match status" value="1"/>
</dbReference>
<dbReference type="PROSITE" id="PS00018">
    <property type="entry name" value="EF_HAND_1"/>
    <property type="match status" value="1"/>
</dbReference>
<dbReference type="InterPro" id="IPR036439">
    <property type="entry name" value="Dockerin_dom_sf"/>
</dbReference>
<accession>A0A1K1NI32</accession>
<evidence type="ECO:0000256" key="2">
    <source>
        <dbReference type="ARBA" id="ARBA00022651"/>
    </source>
</evidence>
<dbReference type="Pfam" id="PF03422">
    <property type="entry name" value="CBM_6"/>
    <property type="match status" value="1"/>
</dbReference>
<dbReference type="GO" id="GO:0045493">
    <property type="term" value="P:xylan catabolic process"/>
    <property type="evidence" value="ECO:0007669"/>
    <property type="project" value="UniProtKB-KW"/>
</dbReference>
<evidence type="ECO:0000256" key="4">
    <source>
        <dbReference type="ARBA" id="ARBA00022801"/>
    </source>
</evidence>
<dbReference type="InterPro" id="IPR033452">
    <property type="entry name" value="GH30_C"/>
</dbReference>
<feature type="signal peptide" evidence="7">
    <location>
        <begin position="1"/>
        <end position="26"/>
    </location>
</feature>
<proteinExistence type="inferred from homology"/>
<dbReference type="Proteomes" id="UP000183461">
    <property type="component" value="Unassembled WGS sequence"/>
</dbReference>
<dbReference type="RefSeq" id="WP_072300293.1">
    <property type="nucleotide sequence ID" value="NZ_FPIP01000004.1"/>
</dbReference>
<gene>
    <name evidence="9" type="ORF">SAMN02910280_2041</name>
</gene>
<keyword evidence="2" id="KW-0858">Xylan degradation</keyword>
<dbReference type="InterPro" id="IPR008979">
    <property type="entry name" value="Galactose-bd-like_sf"/>
</dbReference>
<dbReference type="PANTHER" id="PTHR43772">
    <property type="entry name" value="ENDO-1,4-BETA-XYLANASE"/>
    <property type="match status" value="1"/>
</dbReference>